<feature type="domain" description="DUF7619" evidence="6">
    <location>
        <begin position="621"/>
        <end position="752"/>
    </location>
</feature>
<sequence length="842" mass="94037">MKKLYFLTFVLFLYATSQAQTIYFPDVTFKYKLLESNNNSYIALNQNGEKINIDINGDGEIQIAEALNVYEINVNFFNISSIKGVENFKNLRILQCIGNSLTEVDLPGLKNLKEFYCSGNKISNLNIEGLENLETLDCYDNLLNELDFRVLKKLKSLKCSGSNVQKLNVTGLTNLEYIFCDNSQLTELNVSGALNLKYLKIDFNNLVSVNVSGCINLETFVCDNNKLTNLNLDGLVNLRTLLCNENQLTDISVKGLVNLINFKCVNNKFKSLDLTPLKGLVYLYCGFNNLEKLDLTGLSKLLFIHCENNQLTNLDLSGVEYIYDLFCGNNQLIYLNLKNGSPDSQLIFGNNPDLKFICVDDSQIDSITQMLSYSGFTNCVVNSYCSFTPGGTFYTIKGNSKFDGNKNGCDTDDIFFPNLNFNITNGTLKGNIISDESGNYSIPVGEGTQTITPILENPDYFEVLPTSATTTFPIETSPFTQNFCVTPKGEHQDVEISILSILPARPGFDTSYKLVFKNKGNQITSGSVTFDFNDSVLDFVSASPLVSSQDTNKLVWNYENLQPFQTREISVTLNVNSPMETPAVNINDRLSFNALITPVTGDEKPVDNSFAMRQTVVGSYDPNDKTCLEGDVITPELIGEYVHYQIRFENTGTYPAENIVAKDMIDLSKFDISTLVPISASHSYTTKISEGNRVEFIFEKINLPFDDAHNDGYIAFKIKTLPTLKTGDSFTNEANIYFDYNFPILTNKATSTFKTLGTQDFEFSKYFNIYPNPVKDVLNIISIKNDATIKSIAVYDVLGQLVIAVPNAADVSTIDVSKLRTGNYFLKIKTDKGTSSSKFIKF</sequence>
<protein>
    <submittedName>
        <fullName evidence="7">Repeat protein (TIGR01451 family)/predicted secreted protein (Por secretion system target)</fullName>
    </submittedName>
    <submittedName>
        <fullName evidence="8">T9SS C-terminal target domain-containing protein</fullName>
    </submittedName>
</protein>
<dbReference type="AlphaFoldDB" id="A0A4Y7UB99"/>
<dbReference type="InterPro" id="IPR052574">
    <property type="entry name" value="CDIRP"/>
</dbReference>
<dbReference type="SUPFAM" id="SSF52058">
    <property type="entry name" value="L domain-like"/>
    <property type="match status" value="1"/>
</dbReference>
<dbReference type="PANTHER" id="PTHR47566">
    <property type="match status" value="1"/>
</dbReference>
<evidence type="ECO:0000256" key="3">
    <source>
        <dbReference type="ARBA" id="ARBA00022737"/>
    </source>
</evidence>
<dbReference type="InterPro" id="IPR026444">
    <property type="entry name" value="Secre_tail"/>
</dbReference>
<dbReference type="InterPro" id="IPR047589">
    <property type="entry name" value="DUF11_rpt"/>
</dbReference>
<feature type="signal peptide" evidence="4">
    <location>
        <begin position="1"/>
        <end position="19"/>
    </location>
</feature>
<evidence type="ECO:0000313" key="9">
    <source>
        <dbReference type="Proteomes" id="UP000295270"/>
    </source>
</evidence>
<dbReference type="EMBL" id="QWDN01000006">
    <property type="protein sequence ID" value="TEB43052.1"/>
    <property type="molecule type" value="Genomic_DNA"/>
</dbReference>
<evidence type="ECO:0000313" key="8">
    <source>
        <dbReference type="EMBL" id="TEB43052.1"/>
    </source>
</evidence>
<dbReference type="NCBIfam" id="TIGR01451">
    <property type="entry name" value="B_ant_repeat"/>
    <property type="match status" value="1"/>
</dbReference>
<reference evidence="8 10" key="2">
    <citation type="journal article" date="2018" name="Syst. Appl. Microbiol.">
        <title>Flavobacterium circumlabens sp. nov. and Flavobacterium cupreum sp. nov., two psychrotrophic species isolated from Antarctic environmental samples.</title>
        <authorList>
            <person name="Kralova S."/>
            <person name="Busse H.J."/>
            <person name="Svec P."/>
            <person name="Maslanova I."/>
            <person name="Stankova E."/>
            <person name="Bartak M."/>
            <person name="Sedlacek I."/>
        </authorList>
    </citation>
    <scope>NUCLEOTIDE SEQUENCE [LARGE SCALE GENOMIC DNA]</scope>
    <source>
        <strain evidence="8 10">CCM 8828</strain>
    </source>
</reference>
<proteinExistence type="predicted"/>
<evidence type="ECO:0000259" key="6">
    <source>
        <dbReference type="Pfam" id="PF24595"/>
    </source>
</evidence>
<evidence type="ECO:0000256" key="2">
    <source>
        <dbReference type="ARBA" id="ARBA00022729"/>
    </source>
</evidence>
<keyword evidence="3" id="KW-0677">Repeat</keyword>
<evidence type="ECO:0000256" key="1">
    <source>
        <dbReference type="ARBA" id="ARBA00022614"/>
    </source>
</evidence>
<name>A0A4Y7UB99_9FLAO</name>
<dbReference type="OrthoDB" id="1110367at2"/>
<dbReference type="Pfam" id="PF18962">
    <property type="entry name" value="Por_Secre_tail"/>
    <property type="match status" value="1"/>
</dbReference>
<reference evidence="7" key="3">
    <citation type="submission" date="2019-03" db="EMBL/GenBank/DDBJ databases">
        <authorList>
            <person name="Whitman W."/>
            <person name="Huntemann M."/>
            <person name="Clum A."/>
            <person name="Pillay M."/>
            <person name="Palaniappan K."/>
            <person name="Varghese N."/>
            <person name="Mikhailova N."/>
            <person name="Stamatis D."/>
            <person name="Reddy T."/>
            <person name="Daum C."/>
            <person name="Shapiro N."/>
            <person name="Ivanova N."/>
            <person name="Kyrpides N."/>
            <person name="Woyke T."/>
        </authorList>
    </citation>
    <scope>NUCLEOTIDE SEQUENCE</scope>
    <source>
        <strain evidence="7">P5626</strain>
    </source>
</reference>
<dbReference type="Proteomes" id="UP000295270">
    <property type="component" value="Unassembled WGS sequence"/>
</dbReference>
<evidence type="ECO:0000313" key="10">
    <source>
        <dbReference type="Proteomes" id="UP000298340"/>
    </source>
</evidence>
<dbReference type="Gene3D" id="3.80.10.10">
    <property type="entry name" value="Ribonuclease Inhibitor"/>
    <property type="match status" value="2"/>
</dbReference>
<dbReference type="Pfam" id="PF24595">
    <property type="entry name" value="DUF7619"/>
    <property type="match status" value="1"/>
</dbReference>
<evidence type="ECO:0000259" key="5">
    <source>
        <dbReference type="Pfam" id="PF18962"/>
    </source>
</evidence>
<dbReference type="GO" id="GO:0035591">
    <property type="term" value="F:signaling adaptor activity"/>
    <property type="evidence" value="ECO:0007669"/>
    <property type="project" value="TreeGrafter"/>
</dbReference>
<dbReference type="PANTHER" id="PTHR47566:SF1">
    <property type="entry name" value="PROTEIN NUD1"/>
    <property type="match status" value="1"/>
</dbReference>
<keyword evidence="2 4" id="KW-0732">Signal</keyword>
<dbReference type="RefSeq" id="WP_132036831.1">
    <property type="nucleotide sequence ID" value="NZ_QWDN01000006.1"/>
</dbReference>
<dbReference type="NCBIfam" id="TIGR04183">
    <property type="entry name" value="Por_Secre_tail"/>
    <property type="match status" value="1"/>
</dbReference>
<gene>
    <name evidence="8" type="ORF">D0809_16575</name>
    <name evidence="7" type="ORF">EV142_106234</name>
</gene>
<comment type="caution">
    <text evidence="8">The sequence shown here is derived from an EMBL/GenBank/DDBJ whole genome shotgun (WGS) entry which is preliminary data.</text>
</comment>
<organism evidence="8 10">
    <name type="scientific">Flavobacterium circumlabens</name>
    <dbReference type="NCBI Taxonomy" id="2133765"/>
    <lineage>
        <taxon>Bacteria</taxon>
        <taxon>Pseudomonadati</taxon>
        <taxon>Bacteroidota</taxon>
        <taxon>Flavobacteriia</taxon>
        <taxon>Flavobacteriales</taxon>
        <taxon>Flavobacteriaceae</taxon>
        <taxon>Flavobacterium</taxon>
    </lineage>
</organism>
<accession>A0A4Y7UB99</accession>
<dbReference type="EMBL" id="SLWA01000006">
    <property type="protein sequence ID" value="TCN55544.1"/>
    <property type="molecule type" value="Genomic_DNA"/>
</dbReference>
<dbReference type="InterPro" id="IPR032675">
    <property type="entry name" value="LRR_dom_sf"/>
</dbReference>
<keyword evidence="1" id="KW-0433">Leucine-rich repeat</keyword>
<feature type="chain" id="PRO_5043204844" evidence="4">
    <location>
        <begin position="20"/>
        <end position="842"/>
    </location>
</feature>
<feature type="domain" description="Secretion system C-terminal sorting" evidence="5">
    <location>
        <begin position="769"/>
        <end position="840"/>
    </location>
</feature>
<reference evidence="7 9" key="1">
    <citation type="journal article" date="2015" name="Stand. Genomic Sci.">
        <title>Genomic Encyclopedia of Bacterial and Archaeal Type Strains, Phase III: the genomes of soil and plant-associated and newly described type strains.</title>
        <authorList>
            <person name="Whitman W.B."/>
            <person name="Woyke T."/>
            <person name="Klenk H.P."/>
            <person name="Zhou Y."/>
            <person name="Lilburn T.G."/>
            <person name="Beck B.J."/>
            <person name="De Vos P."/>
            <person name="Vandamme P."/>
            <person name="Eisen J.A."/>
            <person name="Garrity G."/>
            <person name="Hugenholtz P."/>
            <person name="Kyrpides N.C."/>
        </authorList>
    </citation>
    <scope>NUCLEOTIDE SEQUENCE [LARGE SCALE GENOMIC DNA]</scope>
    <source>
        <strain evidence="7 9">P5626</strain>
    </source>
</reference>
<evidence type="ECO:0000313" key="7">
    <source>
        <dbReference type="EMBL" id="TCN55544.1"/>
    </source>
</evidence>
<dbReference type="InterPro" id="IPR055353">
    <property type="entry name" value="DUF7619"/>
</dbReference>
<keyword evidence="9" id="KW-1185">Reference proteome</keyword>
<dbReference type="Proteomes" id="UP000298340">
    <property type="component" value="Unassembled WGS sequence"/>
</dbReference>
<evidence type="ECO:0000256" key="4">
    <source>
        <dbReference type="SAM" id="SignalP"/>
    </source>
</evidence>